<dbReference type="InterPro" id="IPR052516">
    <property type="entry name" value="N-heterocyclic_Hydroxylase"/>
</dbReference>
<dbReference type="EMBL" id="PTIU01000013">
    <property type="protein sequence ID" value="PPK54490.1"/>
    <property type="molecule type" value="Genomic_DNA"/>
</dbReference>
<evidence type="ECO:0000313" key="3">
    <source>
        <dbReference type="Proteomes" id="UP000239446"/>
    </source>
</evidence>
<gene>
    <name evidence="2" type="ORF">B0H24_101316</name>
    <name evidence="1" type="ORF">BY455_11416</name>
</gene>
<evidence type="ECO:0000313" key="4">
    <source>
        <dbReference type="Proteomes" id="UP000239648"/>
    </source>
</evidence>
<proteinExistence type="predicted"/>
<dbReference type="PANTHER" id="PTHR47495:SF2">
    <property type="entry name" value="ALDEHYDE DEHYDROGENASE"/>
    <property type="match status" value="1"/>
</dbReference>
<dbReference type="Gene3D" id="3.30.365.10">
    <property type="entry name" value="Aldehyde oxidase/xanthine dehydrogenase, molybdopterin binding domain"/>
    <property type="match status" value="1"/>
</dbReference>
<protein>
    <recommendedName>
        <fullName evidence="5">Isoquinoline 1-oxidoreductase, beta subunit</fullName>
    </recommendedName>
</protein>
<accession>A0A2S6G5S7</accession>
<dbReference type="Proteomes" id="UP000239446">
    <property type="component" value="Unassembled WGS sequence"/>
</dbReference>
<keyword evidence="4" id="KW-1185">Reference proteome</keyword>
<dbReference type="GO" id="GO:0016491">
    <property type="term" value="F:oxidoreductase activity"/>
    <property type="evidence" value="ECO:0007669"/>
    <property type="project" value="InterPro"/>
</dbReference>
<reference evidence="1 4" key="1">
    <citation type="submission" date="2018-02" db="EMBL/GenBank/DDBJ databases">
        <title>Deep subsurface shale carbon reservoir microbial communities from Ohio and West Virginia, USA.</title>
        <authorList>
            <person name="Wrighton K."/>
        </authorList>
    </citation>
    <scope>NUCLEOTIDE SEQUENCE [LARGE SCALE GENOMIC DNA]</scope>
    <source>
        <strain evidence="1 4">UTICA-S1B6</strain>
    </source>
</reference>
<dbReference type="EMBL" id="PTIT01000014">
    <property type="protein sequence ID" value="PPK51221.1"/>
    <property type="molecule type" value="Genomic_DNA"/>
</dbReference>
<evidence type="ECO:0008006" key="5">
    <source>
        <dbReference type="Google" id="ProtNLM"/>
    </source>
</evidence>
<dbReference type="Proteomes" id="UP000239648">
    <property type="component" value="Unassembled WGS sequence"/>
</dbReference>
<organism evidence="2 3">
    <name type="scientific">Marinobacter persicus</name>
    <dbReference type="NCBI Taxonomy" id="930118"/>
    <lineage>
        <taxon>Bacteria</taxon>
        <taxon>Pseudomonadati</taxon>
        <taxon>Pseudomonadota</taxon>
        <taxon>Gammaproteobacteria</taxon>
        <taxon>Pseudomonadales</taxon>
        <taxon>Marinobacteraceae</taxon>
        <taxon>Marinobacter</taxon>
    </lineage>
</organism>
<dbReference type="InterPro" id="IPR037165">
    <property type="entry name" value="AldOxase/xan_DH_Mopterin-bd_sf"/>
</dbReference>
<dbReference type="AlphaFoldDB" id="A0A2S6G5S7"/>
<sequence>MVRRGLWRCGQPGCDRRADGRGIGFGIGAVLYDAITLSEGGYVEQSNFDRYRSLRINEMPDVEVSVIQSTEAPTGVGEPGTPPSGPAIANAWRRLTGRSVYRLPLVPINV</sequence>
<reference evidence="2 3" key="2">
    <citation type="submission" date="2018-02" db="EMBL/GenBank/DDBJ databases">
        <title>Subsurface microbial communities from deep shales in Ohio and West Virginia, USA.</title>
        <authorList>
            <person name="Wrighton K."/>
        </authorList>
    </citation>
    <scope>NUCLEOTIDE SEQUENCE [LARGE SCALE GENOMIC DNA]</scope>
    <source>
        <strain evidence="2 3">UTICA-S1B9</strain>
    </source>
</reference>
<evidence type="ECO:0000313" key="1">
    <source>
        <dbReference type="EMBL" id="PPK51221.1"/>
    </source>
</evidence>
<name>A0A2S6G5S7_9GAMM</name>
<dbReference type="STRING" id="930118.SAMN05216429_1179"/>
<dbReference type="SUPFAM" id="SSF56003">
    <property type="entry name" value="Molybdenum cofactor-binding domain"/>
    <property type="match status" value="1"/>
</dbReference>
<evidence type="ECO:0000313" key="2">
    <source>
        <dbReference type="EMBL" id="PPK54490.1"/>
    </source>
</evidence>
<dbReference type="PANTHER" id="PTHR47495">
    <property type="entry name" value="ALDEHYDE DEHYDROGENASE"/>
    <property type="match status" value="1"/>
</dbReference>
<comment type="caution">
    <text evidence="2">The sequence shown here is derived from an EMBL/GenBank/DDBJ whole genome shotgun (WGS) entry which is preliminary data.</text>
</comment>